<evidence type="ECO:0000313" key="2">
    <source>
        <dbReference type="Proteomes" id="UP000292424"/>
    </source>
</evidence>
<dbReference type="SUPFAM" id="SSF52266">
    <property type="entry name" value="SGNH hydrolase"/>
    <property type="match status" value="1"/>
</dbReference>
<name>A0A5P2G3D8_9BACT</name>
<dbReference type="EMBL" id="CP044016">
    <property type="protein sequence ID" value="QES89238.1"/>
    <property type="molecule type" value="Genomic_DNA"/>
</dbReference>
<dbReference type="InterPro" id="IPR036514">
    <property type="entry name" value="SGNH_hydro_sf"/>
</dbReference>
<dbReference type="Gene3D" id="3.40.50.1110">
    <property type="entry name" value="SGNH hydrolase"/>
    <property type="match status" value="1"/>
</dbReference>
<dbReference type="CDD" id="cd00229">
    <property type="entry name" value="SGNH_hydrolase"/>
    <property type="match status" value="1"/>
</dbReference>
<keyword evidence="2" id="KW-1185">Reference proteome</keyword>
<organism evidence="1 2">
    <name type="scientific">Rhizosphaericola mali</name>
    <dbReference type="NCBI Taxonomy" id="2545455"/>
    <lineage>
        <taxon>Bacteria</taxon>
        <taxon>Pseudomonadati</taxon>
        <taxon>Bacteroidota</taxon>
        <taxon>Chitinophagia</taxon>
        <taxon>Chitinophagales</taxon>
        <taxon>Chitinophagaceae</taxon>
        <taxon>Rhizosphaericola</taxon>
    </lineage>
</organism>
<gene>
    <name evidence="1" type="ORF">E0W69_011385</name>
</gene>
<protein>
    <submittedName>
        <fullName evidence="1">SGNH/GDSL hydrolase family protein</fullName>
    </submittedName>
</protein>
<dbReference type="RefSeq" id="WP_131330184.1">
    <property type="nucleotide sequence ID" value="NZ_CP044016.1"/>
</dbReference>
<dbReference type="AlphaFoldDB" id="A0A5P2G3D8"/>
<reference evidence="1 2" key="1">
    <citation type="submission" date="2019-09" db="EMBL/GenBank/DDBJ databases">
        <title>Complete genome sequence of Arachidicoccus sp. B3-10 isolated from apple orchard soil.</title>
        <authorList>
            <person name="Kim H.S."/>
            <person name="Han K.-I."/>
            <person name="Suh M.K."/>
            <person name="Lee K.C."/>
            <person name="Eom M.K."/>
            <person name="Kim J.-S."/>
            <person name="Kang S.W."/>
            <person name="Sin Y."/>
            <person name="Lee J.-S."/>
        </authorList>
    </citation>
    <scope>NUCLEOTIDE SEQUENCE [LARGE SCALE GENOMIC DNA]</scope>
    <source>
        <strain evidence="1 2">B3-10</strain>
    </source>
</reference>
<accession>A0A5P2G3D8</accession>
<dbReference type="PROSITE" id="PS51257">
    <property type="entry name" value="PROKAR_LIPOPROTEIN"/>
    <property type="match status" value="1"/>
</dbReference>
<evidence type="ECO:0000313" key="1">
    <source>
        <dbReference type="EMBL" id="QES89238.1"/>
    </source>
</evidence>
<dbReference type="Proteomes" id="UP000292424">
    <property type="component" value="Chromosome"/>
</dbReference>
<dbReference type="GO" id="GO:0016788">
    <property type="term" value="F:hydrolase activity, acting on ester bonds"/>
    <property type="evidence" value="ECO:0007669"/>
    <property type="project" value="UniProtKB-ARBA"/>
</dbReference>
<dbReference type="OrthoDB" id="2394030at2"/>
<sequence>MKTKYSCKKHYLVLGSILSACLLLLSYKSDIEKPGNASKYSVAQTKVLPNSPLSGKSLIFLGSSVTLGAASEKESFVDFIRKRDNCTCIKDAVSGTTLMDNGNESYIKRLQKLPIQLKVDAFICQLSTNDTHFNGLTKLGLISNTKDTSDYDTNTTLGAIQYIISYVKKTWNCPLFFYTNSYFKDKNYEVLIKELYKIQKKDNIYIIDLYNDKKFNNISSDRLKLYMANDLIHPYKAGYKLWWTPFIEEHLYKILK</sequence>
<keyword evidence="1" id="KW-0378">Hydrolase</keyword>
<dbReference type="KEGG" id="arac:E0W69_011385"/>
<proteinExistence type="predicted"/>